<reference evidence="3 4" key="1">
    <citation type="submission" date="2023-12" db="EMBL/GenBank/DDBJ databases">
        <title>A high-quality genome assembly for Dillenia turbinata (Dilleniales).</title>
        <authorList>
            <person name="Chanderbali A."/>
        </authorList>
    </citation>
    <scope>NUCLEOTIDE SEQUENCE [LARGE SCALE GENOMIC DNA]</scope>
    <source>
        <strain evidence="3">LSX21</strain>
        <tissue evidence="3">Leaf</tissue>
    </source>
</reference>
<dbReference type="PANTHER" id="PTHR14052:SF0">
    <property type="entry name" value="ORIGIN RECOGNITION COMPLEX SUBUNIT 2"/>
    <property type="match status" value="1"/>
</dbReference>
<evidence type="ECO:0000259" key="2">
    <source>
        <dbReference type="Pfam" id="PF04084"/>
    </source>
</evidence>
<evidence type="ECO:0000313" key="4">
    <source>
        <dbReference type="Proteomes" id="UP001370490"/>
    </source>
</evidence>
<dbReference type="InterPro" id="IPR007220">
    <property type="entry name" value="ORC2"/>
</dbReference>
<keyword evidence="4" id="KW-1185">Reference proteome</keyword>
<sequence length="99" mass="11125">MVKTAKALLDFAVGSIKTKMKTPRNLPKFQQYSSRSVYELLTFLDESHGEGDDCFVCVIIHNIYGPGLWDSETQQYLEHLASCSNIHIIASIDHINAPL</sequence>
<protein>
    <recommendedName>
        <fullName evidence="1">Origin recognition complex subunit 2</fullName>
    </recommendedName>
</protein>
<name>A0AAN8UBP8_9MAGN</name>
<gene>
    <name evidence="3" type="ORF">RJ641_022106</name>
</gene>
<dbReference type="Proteomes" id="UP001370490">
    <property type="component" value="Unassembled WGS sequence"/>
</dbReference>
<feature type="domain" description="Origin recognition complex subunit 2 RecA-like" evidence="2">
    <location>
        <begin position="27"/>
        <end position="99"/>
    </location>
</feature>
<dbReference type="PANTHER" id="PTHR14052">
    <property type="entry name" value="ORIGIN RECOGNITION COMPLEX SUBUNIT 2"/>
    <property type="match status" value="1"/>
</dbReference>
<comment type="subcellular location">
    <subcellularLocation>
        <location evidence="1">Nucleus</location>
    </subcellularLocation>
</comment>
<keyword evidence="1" id="KW-0235">DNA replication</keyword>
<dbReference type="GO" id="GO:0006260">
    <property type="term" value="P:DNA replication"/>
    <property type="evidence" value="ECO:0007669"/>
    <property type="project" value="UniProtKB-UniRule"/>
</dbReference>
<comment type="subunit">
    <text evidence="1">Component of the origin recognition complex (ORC).</text>
</comment>
<dbReference type="GO" id="GO:0005664">
    <property type="term" value="C:nuclear origin of replication recognition complex"/>
    <property type="evidence" value="ECO:0007669"/>
    <property type="project" value="UniProtKB-UniRule"/>
</dbReference>
<dbReference type="GO" id="GO:0003688">
    <property type="term" value="F:DNA replication origin binding"/>
    <property type="evidence" value="ECO:0007669"/>
    <property type="project" value="UniProtKB-UniRule"/>
</dbReference>
<comment type="function">
    <text evidence="1">Component of the origin recognition complex (ORC) that binds origins of replication. DNA-binding is ATP-dependent. ORC is required to assemble the pre-replication complex necessary to initiate DNA replication.</text>
</comment>
<keyword evidence="1" id="KW-0539">Nucleus</keyword>
<accession>A0AAN8UBP8</accession>
<comment type="caution">
    <text evidence="3">The sequence shown here is derived from an EMBL/GenBank/DDBJ whole genome shotgun (WGS) entry which is preliminary data.</text>
</comment>
<comment type="similarity">
    <text evidence="1">Belongs to the ORC2 family.</text>
</comment>
<evidence type="ECO:0000313" key="3">
    <source>
        <dbReference type="EMBL" id="KAK6912505.1"/>
    </source>
</evidence>
<proteinExistence type="inferred from homology"/>
<dbReference type="InterPro" id="IPR056772">
    <property type="entry name" value="RecA-like_ORC2"/>
</dbReference>
<organism evidence="3 4">
    <name type="scientific">Dillenia turbinata</name>
    <dbReference type="NCBI Taxonomy" id="194707"/>
    <lineage>
        <taxon>Eukaryota</taxon>
        <taxon>Viridiplantae</taxon>
        <taxon>Streptophyta</taxon>
        <taxon>Embryophyta</taxon>
        <taxon>Tracheophyta</taxon>
        <taxon>Spermatophyta</taxon>
        <taxon>Magnoliopsida</taxon>
        <taxon>eudicotyledons</taxon>
        <taxon>Gunneridae</taxon>
        <taxon>Pentapetalae</taxon>
        <taxon>Dilleniales</taxon>
        <taxon>Dilleniaceae</taxon>
        <taxon>Dillenia</taxon>
    </lineage>
</organism>
<dbReference type="AlphaFoldDB" id="A0AAN8UBP8"/>
<dbReference type="EMBL" id="JBAMMX010000027">
    <property type="protein sequence ID" value="KAK6912505.1"/>
    <property type="molecule type" value="Genomic_DNA"/>
</dbReference>
<evidence type="ECO:0000256" key="1">
    <source>
        <dbReference type="RuleBase" id="RU368084"/>
    </source>
</evidence>
<dbReference type="Pfam" id="PF04084">
    <property type="entry name" value="RecA-like_ORC2"/>
    <property type="match status" value="1"/>
</dbReference>